<name>A0AAC9U083_9GAMM</name>
<evidence type="ECO:0000256" key="5">
    <source>
        <dbReference type="ARBA" id="ARBA00022909"/>
    </source>
</evidence>
<comment type="similarity">
    <text evidence="2 13">Belongs to the class-IV pyridoxal-phosphate-dependent aminotransferase family.</text>
</comment>
<dbReference type="GO" id="GO:0005829">
    <property type="term" value="C:cytosol"/>
    <property type="evidence" value="ECO:0007669"/>
    <property type="project" value="TreeGrafter"/>
</dbReference>
<evidence type="ECO:0000256" key="12">
    <source>
        <dbReference type="NCBIfam" id="TIGR03461"/>
    </source>
</evidence>
<dbReference type="InterPro" id="IPR050571">
    <property type="entry name" value="Class-IV_PLP-Dep_Aminotrnsfr"/>
</dbReference>
<evidence type="ECO:0000256" key="4">
    <source>
        <dbReference type="ARBA" id="ARBA00022898"/>
    </source>
</evidence>
<gene>
    <name evidence="15" type="primary">pabC</name>
    <name evidence="15" type="ORF">CFF01_11460</name>
</gene>
<comment type="pathway">
    <text evidence="7">Cofactor biosynthesis; tetrahydrofolate biosynthesis; 4-aminobenzoate from chorismate: step 2/2.</text>
</comment>
<dbReference type="NCBIfam" id="TIGR03461">
    <property type="entry name" value="pabC_Proteo"/>
    <property type="match status" value="1"/>
</dbReference>
<evidence type="ECO:0000256" key="9">
    <source>
        <dbReference type="ARBA" id="ARBA00049529"/>
    </source>
</evidence>
<comment type="catalytic activity">
    <reaction evidence="9">
        <text>4-amino-4-deoxychorismate = 4-aminobenzoate + pyruvate + H(+)</text>
        <dbReference type="Rhea" id="RHEA:16201"/>
        <dbReference type="ChEBI" id="CHEBI:15361"/>
        <dbReference type="ChEBI" id="CHEBI:15378"/>
        <dbReference type="ChEBI" id="CHEBI:17836"/>
        <dbReference type="ChEBI" id="CHEBI:58406"/>
        <dbReference type="EC" id="4.1.3.38"/>
    </reaction>
</comment>
<evidence type="ECO:0000256" key="7">
    <source>
        <dbReference type="ARBA" id="ARBA00035633"/>
    </source>
</evidence>
<dbReference type="Gene3D" id="3.30.470.10">
    <property type="match status" value="1"/>
</dbReference>
<dbReference type="NCBIfam" id="NF004761">
    <property type="entry name" value="PRK06092.1"/>
    <property type="match status" value="1"/>
</dbReference>
<proteinExistence type="inferred from homology"/>
<comment type="subunit">
    <text evidence="3">Homodimer.</text>
</comment>
<dbReference type="AlphaFoldDB" id="A0AAC9U083"/>
<dbReference type="InterPro" id="IPR043132">
    <property type="entry name" value="BCAT-like_C"/>
</dbReference>
<comment type="function">
    <text evidence="10">Involved in the biosynthesis of p-aminobenzoate (PABA), a precursor of tetrahydrofolate. Converts 4-amino-4-deoxychorismate into 4-aminobenzoate (PABA) and pyruvate.</text>
</comment>
<evidence type="ECO:0000313" key="16">
    <source>
        <dbReference type="Proteomes" id="UP000198233"/>
    </source>
</evidence>
<dbReference type="PANTHER" id="PTHR42743">
    <property type="entry name" value="AMINO-ACID AMINOTRANSFERASE"/>
    <property type="match status" value="1"/>
</dbReference>
<dbReference type="InterPro" id="IPR001544">
    <property type="entry name" value="Aminotrans_IV"/>
</dbReference>
<evidence type="ECO:0000256" key="3">
    <source>
        <dbReference type="ARBA" id="ARBA00011738"/>
    </source>
</evidence>
<evidence type="ECO:0000313" key="15">
    <source>
        <dbReference type="EMBL" id="ASJ97153.1"/>
    </source>
</evidence>
<evidence type="ECO:0000256" key="11">
    <source>
        <dbReference type="ARBA" id="ARBA00069174"/>
    </source>
</evidence>
<keyword evidence="4 14" id="KW-0663">Pyridoxal phosphate</keyword>
<dbReference type="Gene3D" id="3.20.10.10">
    <property type="entry name" value="D-amino Acid Aminotransferase, subunit A, domain 2"/>
    <property type="match status" value="1"/>
</dbReference>
<dbReference type="EMBL" id="CP022272">
    <property type="protein sequence ID" value="ASJ97153.1"/>
    <property type="molecule type" value="Genomic_DNA"/>
</dbReference>
<dbReference type="Proteomes" id="UP000198233">
    <property type="component" value="Chromosome"/>
</dbReference>
<evidence type="ECO:0000256" key="8">
    <source>
        <dbReference type="ARBA" id="ARBA00035676"/>
    </source>
</evidence>
<evidence type="ECO:0000256" key="13">
    <source>
        <dbReference type="RuleBase" id="RU004106"/>
    </source>
</evidence>
<dbReference type="GO" id="GO:0030170">
    <property type="term" value="F:pyridoxal phosphate binding"/>
    <property type="evidence" value="ECO:0007669"/>
    <property type="project" value="InterPro"/>
</dbReference>
<keyword evidence="6 15" id="KW-0456">Lyase</keyword>
<protein>
    <recommendedName>
        <fullName evidence="11 12">Aminodeoxychorismate lyase</fullName>
        <ecNumber evidence="8 12">4.1.3.38</ecNumber>
    </recommendedName>
</protein>
<dbReference type="InterPro" id="IPR036038">
    <property type="entry name" value="Aminotransferase-like"/>
</dbReference>
<accession>A0AAC9U083</accession>
<dbReference type="PANTHER" id="PTHR42743:SF2">
    <property type="entry name" value="AMINODEOXYCHORISMATE LYASE"/>
    <property type="match status" value="1"/>
</dbReference>
<dbReference type="Pfam" id="PF01063">
    <property type="entry name" value="Aminotran_4"/>
    <property type="match status" value="1"/>
</dbReference>
<dbReference type="InterPro" id="IPR043131">
    <property type="entry name" value="BCAT-like_N"/>
</dbReference>
<dbReference type="KEGG" id="smav:CFF01_11460"/>
<dbReference type="InterPro" id="IPR017824">
    <property type="entry name" value="Aminodeoxychorismate_lyase_IV"/>
</dbReference>
<dbReference type="GO" id="GO:0046656">
    <property type="term" value="P:folic acid biosynthetic process"/>
    <property type="evidence" value="ECO:0007669"/>
    <property type="project" value="UniProtKB-KW"/>
</dbReference>
<dbReference type="GO" id="GO:0008153">
    <property type="term" value="P:4-aminobenzoate biosynthetic process"/>
    <property type="evidence" value="ECO:0007669"/>
    <property type="project" value="UniProtKB-UniRule"/>
</dbReference>
<dbReference type="SUPFAM" id="SSF56752">
    <property type="entry name" value="D-aminoacid aminotransferase-like PLP-dependent enzymes"/>
    <property type="match status" value="1"/>
</dbReference>
<evidence type="ECO:0000256" key="1">
    <source>
        <dbReference type="ARBA" id="ARBA00001933"/>
    </source>
</evidence>
<evidence type="ECO:0000256" key="10">
    <source>
        <dbReference type="ARBA" id="ARBA00054027"/>
    </source>
</evidence>
<sequence length="277" mass="30454">MSEAIWINGQRNTSVSALDRGLAYGDGLFATMRCQGGEIAFLENHLLRLAQGAKRLGIPWQATQALRSQLAEACAQGDTQYSNDFCLKLLISRGVGGRGYMPPQSPQLTEVISLHEIPAHYRQWQETGIRLQTSQVRLAKQALLAGIKHLNRLEQVLIRAQALAEGFDDWLVCDTDTGIVEASMANLFFIQGQTLVTPSLHFSGVAGVMREQLILWFVAAGFNVEARQVLPSELAKFDHVLASNSLFGAVGITQIDNHSFSLSPLLANIRQELKLTL</sequence>
<evidence type="ECO:0000256" key="14">
    <source>
        <dbReference type="RuleBase" id="RU004516"/>
    </source>
</evidence>
<comment type="cofactor">
    <cofactor evidence="1 14">
        <name>pyridoxal 5'-phosphate</name>
        <dbReference type="ChEBI" id="CHEBI:597326"/>
    </cofactor>
</comment>
<dbReference type="InterPro" id="IPR018300">
    <property type="entry name" value="Aminotrans_IV_CS"/>
</dbReference>
<dbReference type="GO" id="GO:0008696">
    <property type="term" value="F:4-amino-4-deoxychorismate lyase activity"/>
    <property type="evidence" value="ECO:0007669"/>
    <property type="project" value="UniProtKB-UniRule"/>
</dbReference>
<evidence type="ECO:0000256" key="6">
    <source>
        <dbReference type="ARBA" id="ARBA00023239"/>
    </source>
</evidence>
<organism evidence="15 16">
    <name type="scientific">Shewanella marisflavi</name>
    <dbReference type="NCBI Taxonomy" id="260364"/>
    <lineage>
        <taxon>Bacteria</taxon>
        <taxon>Pseudomonadati</taxon>
        <taxon>Pseudomonadota</taxon>
        <taxon>Gammaproteobacteria</taxon>
        <taxon>Alteromonadales</taxon>
        <taxon>Shewanellaceae</taxon>
        <taxon>Shewanella</taxon>
    </lineage>
</organism>
<dbReference type="RefSeq" id="WP_088904876.1">
    <property type="nucleotide sequence ID" value="NZ_CP022272.1"/>
</dbReference>
<keyword evidence="5" id="KW-0289">Folate biosynthesis</keyword>
<dbReference type="PROSITE" id="PS00770">
    <property type="entry name" value="AA_TRANSFER_CLASS_4"/>
    <property type="match status" value="1"/>
</dbReference>
<dbReference type="EC" id="4.1.3.38" evidence="8 12"/>
<evidence type="ECO:0000256" key="2">
    <source>
        <dbReference type="ARBA" id="ARBA00009320"/>
    </source>
</evidence>
<dbReference type="FunFam" id="3.20.10.10:FF:000002">
    <property type="entry name" value="D-alanine aminotransferase"/>
    <property type="match status" value="1"/>
</dbReference>
<reference evidence="15 16" key="1">
    <citation type="submission" date="2017-06" db="EMBL/GenBank/DDBJ databases">
        <title>Complete genome sequence of Shewanella marisflavi EP1 associated with anaerobic 2,4-dinitrotoluene reduction and salt tolerance.</title>
        <authorList>
            <person name="Huang J."/>
        </authorList>
    </citation>
    <scope>NUCLEOTIDE SEQUENCE [LARGE SCALE GENOMIC DNA]</scope>
    <source>
        <strain evidence="15 16">EP1</strain>
    </source>
</reference>
<dbReference type="CDD" id="cd01559">
    <property type="entry name" value="ADCL_like"/>
    <property type="match status" value="1"/>
</dbReference>